<evidence type="ECO:0000259" key="3">
    <source>
        <dbReference type="Pfam" id="PF23190"/>
    </source>
</evidence>
<dbReference type="InterPro" id="IPR052971">
    <property type="entry name" value="TRP_calcium_channel"/>
</dbReference>
<feature type="transmembrane region" description="Helical" evidence="2">
    <location>
        <begin position="475"/>
        <end position="496"/>
    </location>
</feature>
<feature type="compositionally biased region" description="Basic and acidic residues" evidence="1">
    <location>
        <begin position="1035"/>
        <end position="1048"/>
    </location>
</feature>
<feature type="compositionally biased region" description="Low complexity" evidence="1">
    <location>
        <begin position="931"/>
        <end position="945"/>
    </location>
</feature>
<dbReference type="InterPro" id="IPR056337">
    <property type="entry name" value="LHD_YVC1"/>
</dbReference>
<feature type="region of interest" description="Disordered" evidence="1">
    <location>
        <begin position="1025"/>
        <end position="1048"/>
    </location>
</feature>
<evidence type="ECO:0008006" key="7">
    <source>
        <dbReference type="Google" id="ProtNLM"/>
    </source>
</evidence>
<feature type="compositionally biased region" description="Acidic residues" evidence="1">
    <location>
        <begin position="60"/>
        <end position="82"/>
    </location>
</feature>
<dbReference type="PANTHER" id="PTHR35859">
    <property type="entry name" value="NONSELECTIVE CATION CHANNEL PROTEIN"/>
    <property type="match status" value="1"/>
</dbReference>
<evidence type="ECO:0000313" key="6">
    <source>
        <dbReference type="Proteomes" id="UP001309876"/>
    </source>
</evidence>
<dbReference type="PANTHER" id="PTHR35859:SF4">
    <property type="entry name" value="MEMBRANE CHANNEL PROTEIN, PUTATIVE (AFU_ORTHOLOGUE AFUA_6G11300)-RELATED"/>
    <property type="match status" value="1"/>
</dbReference>
<feature type="domain" description="Calcium channel YVC1-like C-terminal transmembrane" evidence="4">
    <location>
        <begin position="343"/>
        <end position="654"/>
    </location>
</feature>
<organism evidence="5 6">
    <name type="scientific">Lithohypha guttulata</name>
    <dbReference type="NCBI Taxonomy" id="1690604"/>
    <lineage>
        <taxon>Eukaryota</taxon>
        <taxon>Fungi</taxon>
        <taxon>Dikarya</taxon>
        <taxon>Ascomycota</taxon>
        <taxon>Pezizomycotina</taxon>
        <taxon>Eurotiomycetes</taxon>
        <taxon>Chaetothyriomycetidae</taxon>
        <taxon>Chaetothyriales</taxon>
        <taxon>Trichomeriaceae</taxon>
        <taxon>Lithohypha</taxon>
    </lineage>
</organism>
<keyword evidence="2" id="KW-0812">Transmembrane</keyword>
<comment type="caution">
    <text evidence="5">The sequence shown here is derived from an EMBL/GenBank/DDBJ whole genome shotgun (WGS) entry which is preliminary data.</text>
</comment>
<protein>
    <recommendedName>
        <fullName evidence="7">Ion transport domain-containing protein</fullName>
    </recommendedName>
</protein>
<dbReference type="InterPro" id="IPR056336">
    <property type="entry name" value="YVC1_C"/>
</dbReference>
<keyword evidence="2" id="KW-0472">Membrane</keyword>
<dbReference type="Pfam" id="PF23190">
    <property type="entry name" value="LHD_TRPY1"/>
    <property type="match status" value="1"/>
</dbReference>
<feature type="region of interest" description="Disordered" evidence="1">
    <location>
        <begin position="1"/>
        <end position="88"/>
    </location>
</feature>
<evidence type="ECO:0000313" key="5">
    <source>
        <dbReference type="EMBL" id="KAK5085679.1"/>
    </source>
</evidence>
<feature type="domain" description="YVC1 N-terminal linker helical" evidence="3">
    <location>
        <begin position="121"/>
        <end position="279"/>
    </location>
</feature>
<feature type="region of interest" description="Disordered" evidence="1">
    <location>
        <begin position="787"/>
        <end position="825"/>
    </location>
</feature>
<accession>A0AAN7Y6A3</accession>
<dbReference type="Proteomes" id="UP001309876">
    <property type="component" value="Unassembled WGS sequence"/>
</dbReference>
<feature type="transmembrane region" description="Helical" evidence="2">
    <location>
        <begin position="536"/>
        <end position="557"/>
    </location>
</feature>
<dbReference type="EMBL" id="JAVRRJ010000004">
    <property type="protein sequence ID" value="KAK5085679.1"/>
    <property type="molecule type" value="Genomic_DNA"/>
</dbReference>
<sequence>MFSMLTRSIKRQFSSNNNASDRRTTRTTTLPKNHPKTSSGRKRILSQYRERDRQHLPQDADNDDTEEEDDSEEEEELVDEDGGSSAHDREEAPLLPIFSSADLDVLPVFTMTHLFREMVVERCDTVLTWEQLRSPQVSQFLVKPIQQEIRQNHMNSATQYALMANALQFNKEAGILPGNSGTNKTRAMLCELIAIRLVRECTTHDLIDALSYDFDPLQGQPSTEPMLPAGGRRYAAPRPARISCIEVAIRASAKRYLSHPLVIQHLQAIWNGTIVFHSLADSMHRKRSLAPQQLYGTHSSTLLAVPSSTSNRTATLYNPREASLFKLSRLRVPRYRNILNTFSFAILLILFITVLEDKSLDITTLELVFWAWTAGYMLDEVIGFNEQGFSLYMASFWNTFDLGILVLLFVHLCLRLYGVVLPDDNENKYYIAKLSYDVLAASAVLLFPRLFSVLDHYRYFSQLIIAFRMMAADMVAIFLLIIVFCSGFLVALTFAFSRGPQTDTPKDVAYALLQMLLGFTPAAWDRWTDYNILGKMVLVLFLFVCHFVVVTILITVMTNSFMEIVRNSNEEHHNLFAINVISNVKSDSLFAYIPPLNVLQWLVTPLRYILPFRQYLKVNRTIIKVTHLPILWTIYLYERFLLRARYVDSIDLVENKGRVRRTFSERLPRLMREPSIATFRQEAALEEVFRQATFRSTRSREQHKSTNTVDNWINTMDDEDAEPPQEQDRKVVDKLERRHLGSRRLNTYHIRDFSLSKRPTSVASDPNDLTSHADLMSSHAFLLPAADMTPSGLDLPAQQTDADGDDELMTNEHEEDNDTNVAPSDLHTGSFIKLIPRDNFATPAASTQSPYLVGSTTSAGSRQGGVQFLRPPGRRNRPQHMRNVSSATMIYNPPAGSESDERVGGNTINESPKRKSPKAIAARSQSPSLKPSSGQGRRSPRRGLPVSIERTSLPPRNSAAFRSVPDMANLHALPHDRAGRRASPGRPRRLSLEVDLVSDIGDNKAIGGGYVGAIPSSFASQMAHATNAMRKSQHQLREDEEKRRHDNNELFGRLMMARMNSLEEGFRDVVHEVRESMRQVGSGLASRQRSPDRDNAAQIQAQKRPNKRFKERQETSTRSSDNVSAFSGGHRNNQVETAEKSDSKLAGDAASNGRDEAADEPSTVQVTIDSPASTIREERKPDTETRTHPDNSKE</sequence>
<name>A0AAN7Y6A3_9EURO</name>
<dbReference type="AlphaFoldDB" id="A0AAN7Y6A3"/>
<feature type="compositionally biased region" description="Basic residues" evidence="1">
    <location>
        <begin position="33"/>
        <end position="44"/>
    </location>
</feature>
<feature type="compositionally biased region" description="Polar residues" evidence="1">
    <location>
        <begin position="844"/>
        <end position="861"/>
    </location>
</feature>
<feature type="region of interest" description="Disordered" evidence="1">
    <location>
        <begin position="1079"/>
        <end position="1194"/>
    </location>
</feature>
<feature type="compositionally biased region" description="Basic and acidic residues" evidence="1">
    <location>
        <begin position="1175"/>
        <end position="1194"/>
    </location>
</feature>
<feature type="transmembrane region" description="Helical" evidence="2">
    <location>
        <begin position="438"/>
        <end position="454"/>
    </location>
</feature>
<keyword evidence="6" id="KW-1185">Reference proteome</keyword>
<feature type="region of interest" description="Disordered" evidence="1">
    <location>
        <begin position="697"/>
        <end position="730"/>
    </location>
</feature>
<feature type="transmembrane region" description="Helical" evidence="2">
    <location>
        <begin position="338"/>
        <end position="355"/>
    </location>
</feature>
<feature type="compositionally biased region" description="Acidic residues" evidence="1">
    <location>
        <begin position="716"/>
        <end position="725"/>
    </location>
</feature>
<feature type="compositionally biased region" description="Acidic residues" evidence="1">
    <location>
        <begin position="802"/>
        <end position="818"/>
    </location>
</feature>
<feature type="compositionally biased region" description="Polar residues" evidence="1">
    <location>
        <begin position="1162"/>
        <end position="1173"/>
    </location>
</feature>
<evidence type="ECO:0000259" key="4">
    <source>
        <dbReference type="Pfam" id="PF23317"/>
    </source>
</evidence>
<reference evidence="5 6" key="1">
    <citation type="submission" date="2023-08" db="EMBL/GenBank/DDBJ databases">
        <title>Black Yeasts Isolated from many extreme environments.</title>
        <authorList>
            <person name="Coleine C."/>
            <person name="Stajich J.E."/>
            <person name="Selbmann L."/>
        </authorList>
    </citation>
    <scope>NUCLEOTIDE SEQUENCE [LARGE SCALE GENOMIC DNA]</scope>
    <source>
        <strain evidence="5 6">CCFEE 5910</strain>
    </source>
</reference>
<proteinExistence type="predicted"/>
<gene>
    <name evidence="5" type="ORF">LTR05_004967</name>
</gene>
<evidence type="ECO:0000256" key="1">
    <source>
        <dbReference type="SAM" id="MobiDB-lite"/>
    </source>
</evidence>
<feature type="compositionally biased region" description="Polar residues" evidence="1">
    <location>
        <begin position="1116"/>
        <end position="1136"/>
    </location>
</feature>
<feature type="transmembrane region" description="Helical" evidence="2">
    <location>
        <begin position="396"/>
        <end position="418"/>
    </location>
</feature>
<keyword evidence="2" id="KW-1133">Transmembrane helix</keyword>
<dbReference type="Pfam" id="PF23317">
    <property type="entry name" value="YVC1_C"/>
    <property type="match status" value="1"/>
</dbReference>
<feature type="compositionally biased region" description="Basic and acidic residues" evidence="1">
    <location>
        <begin position="48"/>
        <end position="58"/>
    </location>
</feature>
<feature type="region of interest" description="Disordered" evidence="1">
    <location>
        <begin position="844"/>
        <end position="960"/>
    </location>
</feature>
<evidence type="ECO:0000256" key="2">
    <source>
        <dbReference type="SAM" id="Phobius"/>
    </source>
</evidence>
<feature type="compositionally biased region" description="Polar residues" evidence="1">
    <location>
        <begin position="705"/>
        <end position="714"/>
    </location>
</feature>